<sequence length="154" mass="17345">MLLILFVLGIYPLAGLQAQAYALLSRSSDSASIFQCYLLDEMGSPATPQDDRIIDSLLIPASKLNCPFQEIDLVVHHPVLTGNSLSLEISFFKRNQIQDPRDDQWLYSVVWQGDKSQFKQLQRNPPEEILAPGSFKLEKPKTLRIDLDSLSKAN</sequence>
<reference evidence="1 2" key="1">
    <citation type="submission" date="2020-08" db="EMBL/GenBank/DDBJ databases">
        <title>Croceimicrobium hydrocarbonivorans gen. nov., sp. nov., a novel marine bacterium isolated from a bacterial consortium that degrades polyethylene terephthalate.</title>
        <authorList>
            <person name="Liu R."/>
        </authorList>
    </citation>
    <scope>NUCLEOTIDE SEQUENCE [LARGE SCALE GENOMIC DNA]</scope>
    <source>
        <strain evidence="1 2">A20-9</strain>
    </source>
</reference>
<proteinExistence type="predicted"/>
<dbReference type="EMBL" id="CP060139">
    <property type="protein sequence ID" value="QNR23449.1"/>
    <property type="molecule type" value="Genomic_DNA"/>
</dbReference>
<organism evidence="1 2">
    <name type="scientific">Croceimicrobium hydrocarbonivorans</name>
    <dbReference type="NCBI Taxonomy" id="2761580"/>
    <lineage>
        <taxon>Bacteria</taxon>
        <taxon>Pseudomonadati</taxon>
        <taxon>Bacteroidota</taxon>
        <taxon>Flavobacteriia</taxon>
        <taxon>Flavobacteriales</taxon>
        <taxon>Owenweeksiaceae</taxon>
        <taxon>Croceimicrobium</taxon>
    </lineage>
</organism>
<protein>
    <submittedName>
        <fullName evidence="1">Uncharacterized protein</fullName>
    </submittedName>
</protein>
<dbReference type="AlphaFoldDB" id="A0A7H0VCK1"/>
<gene>
    <name evidence="1" type="ORF">H4K34_13830</name>
</gene>
<evidence type="ECO:0000313" key="2">
    <source>
        <dbReference type="Proteomes" id="UP000516305"/>
    </source>
</evidence>
<evidence type="ECO:0000313" key="1">
    <source>
        <dbReference type="EMBL" id="QNR23449.1"/>
    </source>
</evidence>
<accession>A0A7H0VCK1</accession>
<name>A0A7H0VCK1_9FLAO</name>
<dbReference type="Proteomes" id="UP000516305">
    <property type="component" value="Chromosome"/>
</dbReference>
<dbReference type="KEGG" id="chyd:H4K34_13830"/>
<dbReference type="RefSeq" id="WP_210757980.1">
    <property type="nucleotide sequence ID" value="NZ_CP060139.1"/>
</dbReference>
<keyword evidence="2" id="KW-1185">Reference proteome</keyword>